<dbReference type="Proteomes" id="UP000293195">
    <property type="component" value="Unassembled WGS sequence"/>
</dbReference>
<dbReference type="Pfam" id="PF00400">
    <property type="entry name" value="WD40"/>
    <property type="match status" value="4"/>
</dbReference>
<dbReference type="InterPro" id="IPR019775">
    <property type="entry name" value="WD40_repeat_CS"/>
</dbReference>
<dbReference type="Pfam" id="PF06985">
    <property type="entry name" value="HET"/>
    <property type="match status" value="1"/>
</dbReference>
<organism evidence="5 6">
    <name type="scientific">Alternaria tenuissima</name>
    <dbReference type="NCBI Taxonomy" id="119927"/>
    <lineage>
        <taxon>Eukaryota</taxon>
        <taxon>Fungi</taxon>
        <taxon>Dikarya</taxon>
        <taxon>Ascomycota</taxon>
        <taxon>Pezizomycotina</taxon>
        <taxon>Dothideomycetes</taxon>
        <taxon>Pleosporomycetidae</taxon>
        <taxon>Pleosporales</taxon>
        <taxon>Pleosporineae</taxon>
        <taxon>Pleosporaceae</taxon>
        <taxon>Alternaria</taxon>
        <taxon>Alternaria sect. Alternaria</taxon>
        <taxon>Alternaria alternata complex</taxon>
    </lineage>
</organism>
<dbReference type="InterPro" id="IPR020472">
    <property type="entry name" value="WD40_PAC1"/>
</dbReference>
<dbReference type="SUPFAM" id="SSF50978">
    <property type="entry name" value="WD40 repeat-like"/>
    <property type="match status" value="1"/>
</dbReference>
<dbReference type="InterPro" id="IPR036322">
    <property type="entry name" value="WD40_repeat_dom_sf"/>
</dbReference>
<dbReference type="SMART" id="SM00320">
    <property type="entry name" value="WD40"/>
    <property type="match status" value="4"/>
</dbReference>
<evidence type="ECO:0000256" key="2">
    <source>
        <dbReference type="ARBA" id="ARBA00022737"/>
    </source>
</evidence>
<dbReference type="PANTHER" id="PTHR10622">
    <property type="entry name" value="HET DOMAIN-CONTAINING PROTEIN"/>
    <property type="match status" value="1"/>
</dbReference>
<dbReference type="InterPro" id="IPR015943">
    <property type="entry name" value="WD40/YVTN_repeat-like_dom_sf"/>
</dbReference>
<feature type="repeat" description="WD" evidence="3">
    <location>
        <begin position="949"/>
        <end position="990"/>
    </location>
</feature>
<protein>
    <submittedName>
        <fullName evidence="5">Vegetative incompatibility protein</fullName>
    </submittedName>
</protein>
<gene>
    <name evidence="5" type="ORF">AA0119_g12585</name>
</gene>
<comment type="caution">
    <text evidence="5">The sequence shown here is derived from an EMBL/GenBank/DDBJ whole genome shotgun (WGS) entry which is preliminary data.</text>
</comment>
<keyword evidence="6" id="KW-1185">Reference proteome</keyword>
<dbReference type="CDD" id="cd00200">
    <property type="entry name" value="WD40"/>
    <property type="match status" value="1"/>
</dbReference>
<sequence length="1091" mass="122383">MRLLKYEEDGRLGITSFDNNALPSYAILSHTWGLDSEEVTFADLAKGDSEHKPGYTKIRFCGEQAQQDGLQYFWVDTCCIDKSDKAELSLAIQSMFHWYQNAAKCYVYLSDVSTKKRKAGGLSTEFTWEPAFRSSRWFTRGWTLQELLAPSIVEFFSQEWKKLGDKMSLKSLIHKITSIPLEALEGTPLSQFSVNERLQWREGRTTKNEEDGAYSLLGIFGVDLAKVYGEGEAGALGRLLREIDISQICVRDIRSTDPCHDKKRIEDTKGGLLADSYRWVLDNTVFRQWQQKPNSRLLWVKGDPGKGKTMLLCGIIDELQSSMPQDALLSYFFCQATDARINNATAVLRGLLYMLVVQQPSLVSHVRKKHDQAGKAMFEDPNAWVVLVEIFEAVLQDPSLRMTYLIIDALDECVTNLPMLLEFVAKQSSVSSRVKWIVSSRNWPDIEAQLERTGHKEKLSLELNAESVAAAVAVFIQQKVDQLAQEKQYKAEVQDAVLQHLTTNANGTFLWVALACQELKRTANRHVLKKLAVFPPGLDDLYKRMMQQMSESDDADICRCVLASTAVLYRPVTIRELVELVEQLKDVSSDVREIIDLCGSFLTVREDTVYFVHQSAKDFLFEKASHEVFPNGAEDVHRGVFLTSLAYLSTTLHRDMYSLKSLGSAIENVKPPHADPLAASRYPCVYWIDHLHDSEPKCWPNSVADLQMRAVYNFLREKYFYWLEGLSLCHNVGKGVVSMEKLWSLVQEMCDQDRLAELVRDARRFIMYHKGAIEGYPLQTYASALLFSPTGSLVRQLFKHEEPEVISIRPTLSEEWSACLHTLEGHSNAVSSVVFSHDSTRLASASYDRTVKMWDASTGACLHTLEGHSSTVSSVVFSHDSTRLASASYDKTVKMWDASPGACLQTLEGHSDYVTSVAFSHDSTRLASASDDRTVKMWDVSTGACLHTLEGHSDYVTSVAFSHDSTRLASASYDRTVKMWDASTGACLQTLNVGKVLFCLSFDLTGSYLYTEIGTIDIQSLETSIRTDIVKPARPLYVGTGVSSDGIWIQHAGNNMLWVPSEYRPSHSSVSGTMVGVGVGSGRVWICSIDL</sequence>
<dbReference type="InterPro" id="IPR007111">
    <property type="entry name" value="NACHT_NTPase"/>
</dbReference>
<dbReference type="Pfam" id="PF24883">
    <property type="entry name" value="NPHP3_N"/>
    <property type="match status" value="1"/>
</dbReference>
<dbReference type="InterPro" id="IPR027417">
    <property type="entry name" value="P-loop_NTPase"/>
</dbReference>
<dbReference type="PROSITE" id="PS00678">
    <property type="entry name" value="WD_REPEATS_1"/>
    <property type="match status" value="3"/>
</dbReference>
<keyword evidence="2" id="KW-0677">Repeat</keyword>
<dbReference type="PROSITE" id="PS50082">
    <property type="entry name" value="WD_REPEATS_2"/>
    <property type="match status" value="4"/>
</dbReference>
<dbReference type="PROSITE" id="PS50837">
    <property type="entry name" value="NACHT"/>
    <property type="match status" value="1"/>
</dbReference>
<evidence type="ECO:0000313" key="6">
    <source>
        <dbReference type="Proteomes" id="UP000293195"/>
    </source>
</evidence>
<accession>A0ABY0FQU5</accession>
<dbReference type="Gene3D" id="3.40.50.300">
    <property type="entry name" value="P-loop containing nucleotide triphosphate hydrolases"/>
    <property type="match status" value="1"/>
</dbReference>
<dbReference type="PANTHER" id="PTHR10622:SF13">
    <property type="entry name" value="NACHT DOMAIN-CONTAINING PROTEIN"/>
    <property type="match status" value="1"/>
</dbReference>
<dbReference type="PRINTS" id="PR00320">
    <property type="entry name" value="GPROTEINBRPT"/>
</dbReference>
<name>A0ABY0FQU5_9PLEO</name>
<proteinExistence type="predicted"/>
<dbReference type="Gene3D" id="2.130.10.10">
    <property type="entry name" value="YVTN repeat-like/Quinoprotein amine dehydrogenase"/>
    <property type="match status" value="2"/>
</dbReference>
<dbReference type="PROSITE" id="PS50294">
    <property type="entry name" value="WD_REPEATS_REGION"/>
    <property type="match status" value="4"/>
</dbReference>
<dbReference type="EMBL" id="PDXF01000126">
    <property type="protein sequence ID" value="RYN87201.1"/>
    <property type="molecule type" value="Genomic_DNA"/>
</dbReference>
<evidence type="ECO:0000256" key="3">
    <source>
        <dbReference type="PROSITE-ProRule" id="PRU00221"/>
    </source>
</evidence>
<evidence type="ECO:0000256" key="1">
    <source>
        <dbReference type="ARBA" id="ARBA00022574"/>
    </source>
</evidence>
<dbReference type="InterPro" id="IPR010730">
    <property type="entry name" value="HET"/>
</dbReference>
<feature type="domain" description="NACHT" evidence="4">
    <location>
        <begin position="296"/>
        <end position="517"/>
    </location>
</feature>
<feature type="repeat" description="WD" evidence="3">
    <location>
        <begin position="823"/>
        <end position="864"/>
    </location>
</feature>
<evidence type="ECO:0000259" key="4">
    <source>
        <dbReference type="PROSITE" id="PS50837"/>
    </source>
</evidence>
<feature type="repeat" description="WD" evidence="3">
    <location>
        <begin position="865"/>
        <end position="906"/>
    </location>
</feature>
<keyword evidence="1 3" id="KW-0853">WD repeat</keyword>
<evidence type="ECO:0000313" key="5">
    <source>
        <dbReference type="EMBL" id="RYN87201.1"/>
    </source>
</evidence>
<dbReference type="InterPro" id="IPR001680">
    <property type="entry name" value="WD40_rpt"/>
</dbReference>
<reference evidence="6" key="1">
    <citation type="journal article" date="2019" name="bioRxiv">
        <title>Genomics, evolutionary history and diagnostics of the Alternaria alternata species group including apple and Asian pear pathotypes.</title>
        <authorList>
            <person name="Armitage A.D."/>
            <person name="Cockerton H.M."/>
            <person name="Sreenivasaprasad S."/>
            <person name="Woodhall J.W."/>
            <person name="Lane C.R."/>
            <person name="Harrison R.J."/>
            <person name="Clarkson J.P."/>
        </authorList>
    </citation>
    <scope>NUCLEOTIDE SEQUENCE [LARGE SCALE GENOMIC DNA]</scope>
    <source>
        <strain evidence="6">FERA 635</strain>
    </source>
</reference>
<feature type="repeat" description="WD" evidence="3">
    <location>
        <begin position="907"/>
        <end position="948"/>
    </location>
</feature>
<dbReference type="InterPro" id="IPR056884">
    <property type="entry name" value="NPHP3-like_N"/>
</dbReference>